<evidence type="ECO:0000313" key="1">
    <source>
        <dbReference type="EMBL" id="GFY75008.1"/>
    </source>
</evidence>
<dbReference type="EMBL" id="BMAV01021089">
    <property type="protein sequence ID" value="GFY75008.1"/>
    <property type="molecule type" value="Genomic_DNA"/>
</dbReference>
<gene>
    <name evidence="1" type="primary">AVEN_236669_1</name>
    <name evidence="1" type="ORF">TNIN_189311</name>
</gene>
<evidence type="ECO:0000313" key="2">
    <source>
        <dbReference type="Proteomes" id="UP000886998"/>
    </source>
</evidence>
<proteinExistence type="predicted"/>
<dbReference type="Proteomes" id="UP000886998">
    <property type="component" value="Unassembled WGS sequence"/>
</dbReference>
<sequence length="221" mass="25989">MKPESIKSILHFYLKEKSSNYDEFYLEHTEVAIPQHEEHYVPLDPENEERAYRIGRQLRQMSIEFESDHMEAVMNLGQVNGTKSIEFKEHFMHVSPSWILWRTEDKTAKTGIHYTGMIIYIVDHSKLYEDEKQIIENIFSYNNTSISEVFTCMRDKVTNNTFKAALQRLCSNADSIPQELYLGSELLRLTLPHANYSTLRSVLCDFFSYLPELEDITVLFE</sequence>
<comment type="caution">
    <text evidence="1">The sequence shown here is derived from an EMBL/GenBank/DDBJ whole genome shotgun (WGS) entry which is preliminary data.</text>
</comment>
<dbReference type="OrthoDB" id="6424103at2759"/>
<keyword evidence="2" id="KW-1185">Reference proteome</keyword>
<reference evidence="1" key="1">
    <citation type="submission" date="2020-08" db="EMBL/GenBank/DDBJ databases">
        <title>Multicomponent nature underlies the extraordinary mechanical properties of spider dragline silk.</title>
        <authorList>
            <person name="Kono N."/>
            <person name="Nakamura H."/>
            <person name="Mori M."/>
            <person name="Yoshida Y."/>
            <person name="Ohtoshi R."/>
            <person name="Malay A.D."/>
            <person name="Moran D.A.P."/>
            <person name="Tomita M."/>
            <person name="Numata K."/>
            <person name="Arakawa K."/>
        </authorList>
    </citation>
    <scope>NUCLEOTIDE SEQUENCE</scope>
</reference>
<organism evidence="1 2">
    <name type="scientific">Trichonephila inaurata madagascariensis</name>
    <dbReference type="NCBI Taxonomy" id="2747483"/>
    <lineage>
        <taxon>Eukaryota</taxon>
        <taxon>Metazoa</taxon>
        <taxon>Ecdysozoa</taxon>
        <taxon>Arthropoda</taxon>
        <taxon>Chelicerata</taxon>
        <taxon>Arachnida</taxon>
        <taxon>Araneae</taxon>
        <taxon>Araneomorphae</taxon>
        <taxon>Entelegynae</taxon>
        <taxon>Araneoidea</taxon>
        <taxon>Nephilidae</taxon>
        <taxon>Trichonephila</taxon>
        <taxon>Trichonephila inaurata</taxon>
    </lineage>
</organism>
<accession>A0A8X6YMB4</accession>
<name>A0A8X6YMB4_9ARAC</name>
<dbReference type="AlphaFoldDB" id="A0A8X6YMB4"/>
<protein>
    <submittedName>
        <fullName evidence="1">Calx-beta domain-containing protein</fullName>
    </submittedName>
</protein>